<dbReference type="Proteomes" id="UP000284403">
    <property type="component" value="Unassembled WGS sequence"/>
</dbReference>
<dbReference type="EC" id="2.7.-.-" evidence="1"/>
<dbReference type="GO" id="GO:0016740">
    <property type="term" value="F:transferase activity"/>
    <property type="evidence" value="ECO:0007669"/>
    <property type="project" value="UniProtKB-KW"/>
</dbReference>
<sequence>MITDGGTGSVTAANAMSYAATGPARTKALERHMRQIQQGAPAACINRAQCALVALRLQHIFHTLSRLADASPSLQLLTVFAAADLLVRRMWTEGWKTLLLSHFTCVAVFTGLFERIKRVWRLHSTASWTAEHKAAIGEDEVENAAIYVGLVQGGACLPTPCVTNAREGSSLQASGLTVEQVIHVFRRHQLGGWKVPFEELTPPNGATCREAAPSRNAHLVFDVHSGYRYRGKAVVLHELEEVGGQRISPENVMIFVQDMATRVTWSHPNLVPFIGAFTEKMSPHDGDVSSASATPTPALGIIMEDVTAPTAQAAVDGNPHGTGAVVYRSLHEILFVQRRRFTIREAVGVTLQVADALHYILMDEMQVPFELAAAWLAVSPSNTFFRPISRAGEAREVQLPDFGDFAVMYAPPVYVEGGPFSRWLPHPHAASPVSYVLTQLFLALVRNEPPYRLLERQADLAACVFNAAEDARDNTAAAADDAADGLPFVKVSVPVGSVIPAGLPAEMRGLCQRGLLLRHPCESSKANALSLVEFRSSMYALYEGAPDTPCELAAALPEQQTGGGTVHEPASPQGAESCCSVEMTSVRPALDDYGELCP</sequence>
<evidence type="ECO:0000313" key="1">
    <source>
        <dbReference type="EMBL" id="RNF26226.1"/>
    </source>
</evidence>
<dbReference type="InterPro" id="IPR011009">
    <property type="entry name" value="Kinase-like_dom_sf"/>
</dbReference>
<dbReference type="GeneID" id="40315145"/>
<comment type="caution">
    <text evidence="1">The sequence shown here is derived from an EMBL/GenBank/DDBJ whole genome shotgun (WGS) entry which is preliminary data.</text>
</comment>
<organism evidence="1 2">
    <name type="scientific">Trypanosoma conorhini</name>
    <dbReference type="NCBI Taxonomy" id="83891"/>
    <lineage>
        <taxon>Eukaryota</taxon>
        <taxon>Discoba</taxon>
        <taxon>Euglenozoa</taxon>
        <taxon>Kinetoplastea</taxon>
        <taxon>Metakinetoplastina</taxon>
        <taxon>Trypanosomatida</taxon>
        <taxon>Trypanosomatidae</taxon>
        <taxon>Trypanosoma</taxon>
    </lineage>
</organism>
<protein>
    <submittedName>
        <fullName evidence="1">Transferase</fullName>
        <ecNumber evidence="1">2.7.-.-</ecNumber>
    </submittedName>
</protein>
<gene>
    <name evidence="1" type="ORF">Tco025E_01534</name>
</gene>
<dbReference type="RefSeq" id="XP_029231432.1">
    <property type="nucleotide sequence ID" value="XM_029368472.1"/>
</dbReference>
<evidence type="ECO:0000313" key="2">
    <source>
        <dbReference type="Proteomes" id="UP000284403"/>
    </source>
</evidence>
<keyword evidence="2" id="KW-1185">Reference proteome</keyword>
<dbReference type="EMBL" id="MKKU01000052">
    <property type="protein sequence ID" value="RNF26226.1"/>
    <property type="molecule type" value="Genomic_DNA"/>
</dbReference>
<keyword evidence="1" id="KW-0808">Transferase</keyword>
<name>A0A422Q8E1_9TRYP</name>
<dbReference type="AlphaFoldDB" id="A0A422Q8E1"/>
<reference evidence="1 2" key="1">
    <citation type="journal article" date="2018" name="BMC Genomics">
        <title>Genomic comparison of Trypanosoma conorhini and Trypanosoma rangeli to Trypanosoma cruzi strains of high and low virulence.</title>
        <authorList>
            <person name="Bradwell K.R."/>
            <person name="Koparde V.N."/>
            <person name="Matveyev A.V."/>
            <person name="Serrano M.G."/>
            <person name="Alves J.M."/>
            <person name="Parikh H."/>
            <person name="Huang B."/>
            <person name="Lee V."/>
            <person name="Espinosa-Alvarez O."/>
            <person name="Ortiz P.A."/>
            <person name="Costa-Martins A.G."/>
            <person name="Teixeira M.M."/>
            <person name="Buck G.A."/>
        </authorList>
    </citation>
    <scope>NUCLEOTIDE SEQUENCE [LARGE SCALE GENOMIC DNA]</scope>
    <source>
        <strain evidence="1 2">025E</strain>
    </source>
</reference>
<accession>A0A422Q8E1</accession>
<dbReference type="SUPFAM" id="SSF56112">
    <property type="entry name" value="Protein kinase-like (PK-like)"/>
    <property type="match status" value="1"/>
</dbReference>
<dbReference type="OrthoDB" id="239992at2759"/>
<proteinExistence type="predicted"/>